<dbReference type="GO" id="GO:0005739">
    <property type="term" value="C:mitochondrion"/>
    <property type="evidence" value="ECO:0007669"/>
    <property type="project" value="TreeGrafter"/>
</dbReference>
<proteinExistence type="predicted"/>
<protein>
    <recommendedName>
        <fullName evidence="4">CHCH domain-containing protein</fullName>
    </recommendedName>
</protein>
<dbReference type="PANTHER" id="PTHR13523">
    <property type="entry name" value="COILED-COIL-HELIX-COILED-COIL-HELIX DOMAIN CONTAINING 2/NUR77"/>
    <property type="match status" value="1"/>
</dbReference>
<dbReference type="GO" id="GO:0007005">
    <property type="term" value="P:mitochondrion organization"/>
    <property type="evidence" value="ECO:0007669"/>
    <property type="project" value="InterPro"/>
</dbReference>
<dbReference type="InterPro" id="IPR055304">
    <property type="entry name" value="CHCHD2/10-like"/>
</dbReference>
<dbReference type="OrthoDB" id="1106148at2759"/>
<dbReference type="AlphaFoldDB" id="A0A8S9ZQP3"/>
<feature type="region of interest" description="Disordered" evidence="1">
    <location>
        <begin position="1"/>
        <end position="51"/>
    </location>
</feature>
<dbReference type="GO" id="GO:0005634">
    <property type="term" value="C:nucleus"/>
    <property type="evidence" value="ECO:0007669"/>
    <property type="project" value="TreeGrafter"/>
</dbReference>
<evidence type="ECO:0008006" key="4">
    <source>
        <dbReference type="Google" id="ProtNLM"/>
    </source>
</evidence>
<name>A0A8S9ZQP3_9BILA</name>
<dbReference type="PANTHER" id="PTHR13523:SF2">
    <property type="entry name" value="COILED-COIL-HELIX-COILED-COIL-HELIX DOMAIN CONTAINING 2, ISOFORM A-RELATED"/>
    <property type="match status" value="1"/>
</dbReference>
<sequence>MVRRRSASPRASGPVRAPSSPMRAPARTATTPATIPKQAPMATQQRQPGLLGQMAATAGGVAIGSAVGHAVGNMFSGGSAEQQPQVQAEQPKQYSNNCEFEFRQFMECSERSSDLGFCQSFNDLLKECKARNGL</sequence>
<reference evidence="2" key="1">
    <citation type="journal article" date="2020" name="Ecol. Evol.">
        <title>Genome structure and content of the rice root-knot nematode (Meloidogyne graminicola).</title>
        <authorList>
            <person name="Phan N.T."/>
            <person name="Danchin E.G.J."/>
            <person name="Klopp C."/>
            <person name="Perfus-Barbeoch L."/>
            <person name="Kozlowski D.K."/>
            <person name="Koutsovoulos G.D."/>
            <person name="Lopez-Roques C."/>
            <person name="Bouchez O."/>
            <person name="Zahm M."/>
            <person name="Besnard G."/>
            <person name="Bellafiore S."/>
        </authorList>
    </citation>
    <scope>NUCLEOTIDE SEQUENCE</scope>
    <source>
        <strain evidence="2">VN-18</strain>
    </source>
</reference>
<feature type="region of interest" description="Disordered" evidence="1">
    <location>
        <begin position="72"/>
        <end position="92"/>
    </location>
</feature>
<comment type="caution">
    <text evidence="2">The sequence shown here is derived from an EMBL/GenBank/DDBJ whole genome shotgun (WGS) entry which is preliminary data.</text>
</comment>
<evidence type="ECO:0000313" key="3">
    <source>
        <dbReference type="Proteomes" id="UP000605970"/>
    </source>
</evidence>
<organism evidence="2 3">
    <name type="scientific">Meloidogyne graminicola</name>
    <dbReference type="NCBI Taxonomy" id="189291"/>
    <lineage>
        <taxon>Eukaryota</taxon>
        <taxon>Metazoa</taxon>
        <taxon>Ecdysozoa</taxon>
        <taxon>Nematoda</taxon>
        <taxon>Chromadorea</taxon>
        <taxon>Rhabditida</taxon>
        <taxon>Tylenchina</taxon>
        <taxon>Tylenchomorpha</taxon>
        <taxon>Tylenchoidea</taxon>
        <taxon>Meloidogynidae</taxon>
        <taxon>Meloidogyninae</taxon>
        <taxon>Meloidogyne</taxon>
    </lineage>
</organism>
<accession>A0A8S9ZQP3</accession>
<dbReference type="EMBL" id="JABEBT010000038">
    <property type="protein sequence ID" value="KAF7635740.1"/>
    <property type="molecule type" value="Genomic_DNA"/>
</dbReference>
<gene>
    <name evidence="2" type="ORF">Mgra_00004832</name>
</gene>
<dbReference type="Proteomes" id="UP000605970">
    <property type="component" value="Unassembled WGS sequence"/>
</dbReference>
<evidence type="ECO:0000313" key="2">
    <source>
        <dbReference type="EMBL" id="KAF7635740.1"/>
    </source>
</evidence>
<feature type="compositionally biased region" description="Low complexity" evidence="1">
    <location>
        <begin position="8"/>
        <end position="34"/>
    </location>
</feature>
<dbReference type="PROSITE" id="PS51808">
    <property type="entry name" value="CHCH"/>
    <property type="match status" value="1"/>
</dbReference>
<keyword evidence="3" id="KW-1185">Reference proteome</keyword>
<feature type="compositionally biased region" description="Low complexity" evidence="1">
    <location>
        <begin position="80"/>
        <end position="92"/>
    </location>
</feature>
<evidence type="ECO:0000256" key="1">
    <source>
        <dbReference type="SAM" id="MobiDB-lite"/>
    </source>
</evidence>